<proteinExistence type="predicted"/>
<gene>
    <name evidence="2" type="ORF">SAMN04488003_101164</name>
</gene>
<dbReference type="AlphaFoldDB" id="A0A1H7YJ68"/>
<reference evidence="2 3" key="1">
    <citation type="submission" date="2016-10" db="EMBL/GenBank/DDBJ databases">
        <authorList>
            <person name="de Groot N.N."/>
        </authorList>
    </citation>
    <scope>NUCLEOTIDE SEQUENCE [LARGE SCALE GENOMIC DNA]</scope>
    <source>
        <strain evidence="2 3">DSM 16213</strain>
    </source>
</reference>
<evidence type="ECO:0000256" key="1">
    <source>
        <dbReference type="SAM" id="Phobius"/>
    </source>
</evidence>
<keyword evidence="1" id="KW-0812">Transmembrane</keyword>
<keyword evidence="1" id="KW-0472">Membrane</keyword>
<protein>
    <submittedName>
        <fullName evidence="2">Uncharacterized protein</fullName>
    </submittedName>
</protein>
<organism evidence="2 3">
    <name type="scientific">Loktanella fryxellensis</name>
    <dbReference type="NCBI Taxonomy" id="245187"/>
    <lineage>
        <taxon>Bacteria</taxon>
        <taxon>Pseudomonadati</taxon>
        <taxon>Pseudomonadota</taxon>
        <taxon>Alphaproteobacteria</taxon>
        <taxon>Rhodobacterales</taxon>
        <taxon>Roseobacteraceae</taxon>
        <taxon>Loktanella</taxon>
    </lineage>
</organism>
<dbReference type="Proteomes" id="UP000199585">
    <property type="component" value="Unassembled WGS sequence"/>
</dbReference>
<feature type="transmembrane region" description="Helical" evidence="1">
    <location>
        <begin position="21"/>
        <end position="41"/>
    </location>
</feature>
<keyword evidence="3" id="KW-1185">Reference proteome</keyword>
<keyword evidence="1" id="KW-1133">Transmembrane helix</keyword>
<dbReference type="RefSeq" id="WP_281242539.1">
    <property type="nucleotide sequence ID" value="NZ_FOCI01000001.1"/>
</dbReference>
<accession>A0A1H7YJ68</accession>
<evidence type="ECO:0000313" key="2">
    <source>
        <dbReference type="EMBL" id="SEM45189.1"/>
    </source>
</evidence>
<evidence type="ECO:0000313" key="3">
    <source>
        <dbReference type="Proteomes" id="UP000199585"/>
    </source>
</evidence>
<name>A0A1H7YJ68_9RHOB</name>
<dbReference type="EMBL" id="FOCI01000001">
    <property type="protein sequence ID" value="SEM45189.1"/>
    <property type="molecule type" value="Genomic_DNA"/>
</dbReference>
<sequence length="42" mass="4435">MTRHRRSTVYGIHATAPRLTPPAAAVLAALTCLPLLVLVAVL</sequence>